<reference evidence="5 6" key="1">
    <citation type="submission" date="2016-10" db="EMBL/GenBank/DDBJ databases">
        <authorList>
            <person name="de Groot N.N."/>
        </authorList>
    </citation>
    <scope>NUCLEOTIDE SEQUENCE [LARGE SCALE GENOMIC DNA]</scope>
    <source>
        <strain evidence="5 6">DSM 19886</strain>
    </source>
</reference>
<dbReference type="Pfam" id="PF00132">
    <property type="entry name" value="Hexapep"/>
    <property type="match status" value="1"/>
</dbReference>
<protein>
    <submittedName>
        <fullName evidence="5">Maltose O-acetyltransferase</fullName>
    </submittedName>
</protein>
<evidence type="ECO:0000313" key="5">
    <source>
        <dbReference type="EMBL" id="SDM10538.1"/>
    </source>
</evidence>
<dbReference type="STRING" id="192904.SAMN04488514_10548"/>
<dbReference type="InterPro" id="IPR051159">
    <property type="entry name" value="Hexapeptide_acetyltransf"/>
</dbReference>
<dbReference type="InterPro" id="IPR018357">
    <property type="entry name" value="Hexapep_transf_CS"/>
</dbReference>
<dbReference type="AlphaFoldDB" id="A0A1G9QHK8"/>
<dbReference type="EMBL" id="FNGV01000005">
    <property type="protein sequence ID" value="SDM10538.1"/>
    <property type="molecule type" value="Genomic_DNA"/>
</dbReference>
<evidence type="ECO:0000256" key="1">
    <source>
        <dbReference type="ARBA" id="ARBA00007274"/>
    </source>
</evidence>
<keyword evidence="2 5" id="KW-0808">Transferase</keyword>
<keyword evidence="3" id="KW-0677">Repeat</keyword>
<dbReference type="PANTHER" id="PTHR23416">
    <property type="entry name" value="SIALIC ACID SYNTHASE-RELATED"/>
    <property type="match status" value="1"/>
</dbReference>
<dbReference type="GO" id="GO:0005829">
    <property type="term" value="C:cytosol"/>
    <property type="evidence" value="ECO:0007669"/>
    <property type="project" value="TreeGrafter"/>
</dbReference>
<proteinExistence type="inferred from homology"/>
<dbReference type="Proteomes" id="UP000199440">
    <property type="component" value="Unassembled WGS sequence"/>
</dbReference>
<gene>
    <name evidence="5" type="ORF">SAMN04488514_10548</name>
</gene>
<organism evidence="5 6">
    <name type="scientific">Kriegella aquimaris</name>
    <dbReference type="NCBI Taxonomy" id="192904"/>
    <lineage>
        <taxon>Bacteria</taxon>
        <taxon>Pseudomonadati</taxon>
        <taxon>Bacteroidota</taxon>
        <taxon>Flavobacteriia</taxon>
        <taxon>Flavobacteriales</taxon>
        <taxon>Flavobacteriaceae</taxon>
        <taxon>Kriegella</taxon>
    </lineage>
</organism>
<sequence length="171" mass="19196">MRKFKLIIYYLLVQNLPHSRFLMLSNAIRIWYMSRILKVMPYDSNSKFENNIYISDGRHIEIGNFVRVNENVFLQGEVHIGNHVMIAPNVAIYSKTHLHHDINIPMVLSGETPTKRVTIGNDVWIGINAVILPGITIGNGAIIGANAVVTKDVSAYSIVGGVPAKFIRNRD</sequence>
<comment type="similarity">
    <text evidence="1">Belongs to the transferase hexapeptide repeat family.</text>
</comment>
<dbReference type="InterPro" id="IPR001451">
    <property type="entry name" value="Hexapep"/>
</dbReference>
<evidence type="ECO:0000256" key="2">
    <source>
        <dbReference type="ARBA" id="ARBA00022679"/>
    </source>
</evidence>
<name>A0A1G9QHK8_9FLAO</name>
<dbReference type="Gene3D" id="2.160.10.10">
    <property type="entry name" value="Hexapeptide repeat proteins"/>
    <property type="match status" value="1"/>
</dbReference>
<evidence type="ECO:0000256" key="4">
    <source>
        <dbReference type="ARBA" id="ARBA00023315"/>
    </source>
</evidence>
<dbReference type="PROSITE" id="PS00101">
    <property type="entry name" value="HEXAPEP_TRANSFERASES"/>
    <property type="match status" value="1"/>
</dbReference>
<keyword evidence="4" id="KW-0012">Acyltransferase</keyword>
<dbReference type="OrthoDB" id="9814490at2"/>
<dbReference type="PANTHER" id="PTHR23416:SF23">
    <property type="entry name" value="ACETYLTRANSFERASE C18B11.09C-RELATED"/>
    <property type="match status" value="1"/>
</dbReference>
<keyword evidence="6" id="KW-1185">Reference proteome</keyword>
<accession>A0A1G9QHK8</accession>
<dbReference type="SUPFAM" id="SSF51161">
    <property type="entry name" value="Trimeric LpxA-like enzymes"/>
    <property type="match status" value="1"/>
</dbReference>
<dbReference type="GO" id="GO:0008374">
    <property type="term" value="F:O-acyltransferase activity"/>
    <property type="evidence" value="ECO:0007669"/>
    <property type="project" value="TreeGrafter"/>
</dbReference>
<dbReference type="InterPro" id="IPR011004">
    <property type="entry name" value="Trimer_LpxA-like_sf"/>
</dbReference>
<evidence type="ECO:0000313" key="6">
    <source>
        <dbReference type="Proteomes" id="UP000199440"/>
    </source>
</evidence>
<evidence type="ECO:0000256" key="3">
    <source>
        <dbReference type="ARBA" id="ARBA00022737"/>
    </source>
</evidence>